<comment type="caution">
    <text evidence="5">The sequence shown here is derived from an EMBL/GenBank/DDBJ whole genome shotgun (WGS) entry which is preliminary data.</text>
</comment>
<dbReference type="Proteomes" id="UP001234581">
    <property type="component" value="Unassembled WGS sequence"/>
</dbReference>
<keyword evidence="1" id="KW-0963">Cytoplasm</keyword>
<dbReference type="RefSeq" id="XP_058340059.1">
    <property type="nucleotide sequence ID" value="XM_058489178.1"/>
</dbReference>
<dbReference type="Gene3D" id="3.40.50.150">
    <property type="entry name" value="Vaccinia Virus protein VP39"/>
    <property type="match status" value="1"/>
</dbReference>
<accession>A0AAD7XW99</accession>
<dbReference type="PANTHER" id="PTHR14614:SF10">
    <property type="entry name" value="PROTEIN N-TERMINAL AND LYSINE N-METHYLTRANSFERASE EFM7"/>
    <property type="match status" value="1"/>
</dbReference>
<dbReference type="GeneID" id="83216588"/>
<dbReference type="GO" id="GO:0005737">
    <property type="term" value="C:cytoplasm"/>
    <property type="evidence" value="ECO:0007669"/>
    <property type="project" value="TreeGrafter"/>
</dbReference>
<dbReference type="GO" id="GO:0008168">
    <property type="term" value="F:methyltransferase activity"/>
    <property type="evidence" value="ECO:0007669"/>
    <property type="project" value="UniProtKB-KW"/>
</dbReference>
<dbReference type="PROSITE" id="PS51560">
    <property type="entry name" value="SAM_MT_NNT1"/>
    <property type="match status" value="1"/>
</dbReference>
<evidence type="ECO:0000313" key="5">
    <source>
        <dbReference type="EMBL" id="KAJ8655146.1"/>
    </source>
</evidence>
<evidence type="ECO:0000256" key="1">
    <source>
        <dbReference type="ARBA" id="ARBA00022490"/>
    </source>
</evidence>
<dbReference type="InterPro" id="IPR029063">
    <property type="entry name" value="SAM-dependent_MTases_sf"/>
</dbReference>
<dbReference type="PANTHER" id="PTHR14614">
    <property type="entry name" value="HEPATOCELLULAR CARCINOMA-ASSOCIATED ANTIGEN"/>
    <property type="match status" value="1"/>
</dbReference>
<proteinExistence type="predicted"/>
<keyword evidence="2" id="KW-0489">Methyltransferase</keyword>
<evidence type="ECO:0000256" key="3">
    <source>
        <dbReference type="ARBA" id="ARBA00022679"/>
    </source>
</evidence>
<protein>
    <recommendedName>
        <fullName evidence="7">Elongation factor methyltransferase 7</fullName>
    </recommendedName>
</protein>
<sequence>MSDDEGFAGDLFGAEEEEVSIPEPTTEIYTRGDEHNQPKTLNIRLVGSHPLWAHHLWNASKVFARFFDDNKELCRDKTILELGAGGALPSLVAAANGASKVVITDYPDKELIDNIQYNVDTNLPGNQNVAVQGYVWGTATNALKEQLPEGRSTYDVIILSDLVFNHSQHHAMLRTCHELLTPDTGRVYVFYTHHRPHLAHRDVEFFSIAQRPYTPNVDPDDRETVGYGFEADHFIQEKMNVMFEEDPGDVEVRSTVHGWKLWLPSVPSSSSSSLPSSS</sequence>
<keyword evidence="6" id="KW-1185">Reference proteome</keyword>
<name>A0AAD7XW99_9FUNG</name>
<dbReference type="EMBL" id="JARTCD010000052">
    <property type="protein sequence ID" value="KAJ8655146.1"/>
    <property type="molecule type" value="Genomic_DNA"/>
</dbReference>
<evidence type="ECO:0000313" key="6">
    <source>
        <dbReference type="Proteomes" id="UP001234581"/>
    </source>
</evidence>
<keyword evidence="4" id="KW-0949">S-adenosyl-L-methionine</keyword>
<evidence type="ECO:0000256" key="2">
    <source>
        <dbReference type="ARBA" id="ARBA00022603"/>
    </source>
</evidence>
<dbReference type="GO" id="GO:0032259">
    <property type="term" value="P:methylation"/>
    <property type="evidence" value="ECO:0007669"/>
    <property type="project" value="UniProtKB-KW"/>
</dbReference>
<dbReference type="Pfam" id="PF10294">
    <property type="entry name" value="Methyltransf_16"/>
    <property type="match status" value="1"/>
</dbReference>
<dbReference type="CDD" id="cd02440">
    <property type="entry name" value="AdoMet_MTases"/>
    <property type="match status" value="1"/>
</dbReference>
<dbReference type="SUPFAM" id="SSF53335">
    <property type="entry name" value="S-adenosyl-L-methionine-dependent methyltransferases"/>
    <property type="match status" value="1"/>
</dbReference>
<dbReference type="InterPro" id="IPR019410">
    <property type="entry name" value="Methyltransf_16"/>
</dbReference>
<organism evidence="5 6">
    <name type="scientific">Lichtheimia ornata</name>
    <dbReference type="NCBI Taxonomy" id="688661"/>
    <lineage>
        <taxon>Eukaryota</taxon>
        <taxon>Fungi</taxon>
        <taxon>Fungi incertae sedis</taxon>
        <taxon>Mucoromycota</taxon>
        <taxon>Mucoromycotina</taxon>
        <taxon>Mucoromycetes</taxon>
        <taxon>Mucorales</taxon>
        <taxon>Lichtheimiaceae</taxon>
        <taxon>Lichtheimia</taxon>
    </lineage>
</organism>
<keyword evidence="3" id="KW-0808">Transferase</keyword>
<gene>
    <name evidence="5" type="ORF">O0I10_009181</name>
</gene>
<dbReference type="AlphaFoldDB" id="A0AAD7XW99"/>
<reference evidence="5 6" key="1">
    <citation type="submission" date="2023-03" db="EMBL/GenBank/DDBJ databases">
        <title>Genome sequence of Lichtheimia ornata CBS 291.66.</title>
        <authorList>
            <person name="Mohabir J.T."/>
            <person name="Shea T.P."/>
            <person name="Kurbessoian T."/>
            <person name="Berby B."/>
            <person name="Fontaine J."/>
            <person name="Livny J."/>
            <person name="Gnirke A."/>
            <person name="Stajich J.E."/>
            <person name="Cuomo C.A."/>
        </authorList>
    </citation>
    <scope>NUCLEOTIDE SEQUENCE [LARGE SCALE GENOMIC DNA]</scope>
    <source>
        <strain evidence="5">CBS 291.66</strain>
    </source>
</reference>
<evidence type="ECO:0008006" key="7">
    <source>
        <dbReference type="Google" id="ProtNLM"/>
    </source>
</evidence>
<dbReference type="InterPro" id="IPR025784">
    <property type="entry name" value="EFM7"/>
</dbReference>
<evidence type="ECO:0000256" key="4">
    <source>
        <dbReference type="ARBA" id="ARBA00022691"/>
    </source>
</evidence>